<dbReference type="SUPFAM" id="SSF103486">
    <property type="entry name" value="V-type ATP synthase subunit C"/>
    <property type="match status" value="1"/>
</dbReference>
<comment type="caution">
    <text evidence="3">The sequence shown here is derived from an EMBL/GenBank/DDBJ whole genome shotgun (WGS) entry which is preliminary data.</text>
</comment>
<dbReference type="PANTHER" id="PTHR38682">
    <property type="entry name" value="V-TYPE ATP SYNTHASE SUBUNIT C"/>
    <property type="match status" value="1"/>
</dbReference>
<dbReference type="RefSeq" id="WP_188679346.1">
    <property type="nucleotide sequence ID" value="NZ_BMNY01000001.1"/>
</dbReference>
<keyword evidence="4" id="KW-1185">Reference proteome</keyword>
<dbReference type="PANTHER" id="PTHR38682:SF1">
    <property type="entry name" value="V-TYPE ATP SYNTHASE SUBUNIT C"/>
    <property type="match status" value="1"/>
</dbReference>
<organism evidence="3 4">
    <name type="scientific">Thermogymnomonas acidicola</name>
    <dbReference type="NCBI Taxonomy" id="399579"/>
    <lineage>
        <taxon>Archaea</taxon>
        <taxon>Methanobacteriati</taxon>
        <taxon>Thermoplasmatota</taxon>
        <taxon>Thermoplasmata</taxon>
        <taxon>Thermoplasmatales</taxon>
        <taxon>Thermogymnomonas</taxon>
    </lineage>
</organism>
<keyword evidence="1" id="KW-0813">Transport</keyword>
<protein>
    <recommendedName>
        <fullName evidence="5">V/A-type H+-transporting ATPase subunit C</fullName>
    </recommendedName>
</protein>
<dbReference type="Proteomes" id="UP000632195">
    <property type="component" value="Unassembled WGS sequence"/>
</dbReference>
<dbReference type="Pfam" id="PF01992">
    <property type="entry name" value="vATP-synt_AC39"/>
    <property type="match status" value="1"/>
</dbReference>
<sequence>MDSTYSGTYGKLKAYYPDFLSRQFIDDLISSPNLDDIQGRLARTVYGEHINHLASLYRNPELLEIAVNRELVRKNRIALFAVPPASKNSVLAYLAKWDIENIKSILSSKFMDYPLRESDAFLISFRDVPMGIFAGTLRDEDFKAMLSRGSVEDVINFLSPTPYGTAMLSQIDQYRKTKDLSVLFFALDVYYYTNLLNTILFYNGDEGPVLRLVRELIDVHNLDVLIKGKSMEVEFSRIIRGLIAGGNIGVERLSDLYRSQDVEQIAKNNGQFDLGPAVESFRQDGNMLHFDLEMRRQVYSKYMPVISSMSLSLGSMFHFMIMSEVERENLRTIILGKHYGLSEESLRKLILRW</sequence>
<evidence type="ECO:0008006" key="5">
    <source>
        <dbReference type="Google" id="ProtNLM"/>
    </source>
</evidence>
<evidence type="ECO:0000313" key="3">
    <source>
        <dbReference type="EMBL" id="GGM66402.1"/>
    </source>
</evidence>
<dbReference type="GO" id="GO:0046961">
    <property type="term" value="F:proton-transporting ATPase activity, rotational mechanism"/>
    <property type="evidence" value="ECO:0007669"/>
    <property type="project" value="InterPro"/>
</dbReference>
<proteinExistence type="predicted"/>
<dbReference type="InterPro" id="IPR044911">
    <property type="entry name" value="V-type_ATPase_csu/dsu_dom_3"/>
</dbReference>
<dbReference type="AlphaFoldDB" id="A0AA37F8U4"/>
<reference evidence="3" key="2">
    <citation type="submission" date="2022-09" db="EMBL/GenBank/DDBJ databases">
        <authorList>
            <person name="Sun Q."/>
            <person name="Ohkuma M."/>
        </authorList>
    </citation>
    <scope>NUCLEOTIDE SEQUENCE</scope>
    <source>
        <strain evidence="3">JCM 13583</strain>
    </source>
</reference>
<evidence type="ECO:0000256" key="1">
    <source>
        <dbReference type="ARBA" id="ARBA00022448"/>
    </source>
</evidence>
<accession>A0AA37F8U4</accession>
<name>A0AA37F8U4_9ARCH</name>
<reference evidence="3" key="1">
    <citation type="journal article" date="2014" name="Int. J. Syst. Evol. Microbiol.">
        <title>Complete genome sequence of Corynebacterium casei LMG S-19264T (=DSM 44701T), isolated from a smear-ripened cheese.</title>
        <authorList>
            <consortium name="US DOE Joint Genome Institute (JGI-PGF)"/>
            <person name="Walter F."/>
            <person name="Albersmeier A."/>
            <person name="Kalinowski J."/>
            <person name="Ruckert C."/>
        </authorList>
    </citation>
    <scope>NUCLEOTIDE SEQUENCE</scope>
    <source>
        <strain evidence="3">JCM 13583</strain>
    </source>
</reference>
<dbReference type="InterPro" id="IPR036079">
    <property type="entry name" value="ATPase_csu/dsu_sf"/>
</dbReference>
<dbReference type="InterPro" id="IPR002843">
    <property type="entry name" value="ATPase_V0-cplx_csu/dsu"/>
</dbReference>
<dbReference type="InterPro" id="IPR050873">
    <property type="entry name" value="V-ATPase_V0D/AC39_subunit"/>
</dbReference>
<dbReference type="Gene3D" id="1.10.132.50">
    <property type="entry name" value="ATP synthase (C/AC39) subunit, domain 3"/>
    <property type="match status" value="3"/>
</dbReference>
<keyword evidence="2" id="KW-0406">Ion transport</keyword>
<evidence type="ECO:0000256" key="2">
    <source>
        <dbReference type="ARBA" id="ARBA00023065"/>
    </source>
</evidence>
<dbReference type="EMBL" id="BMNY01000001">
    <property type="protein sequence ID" value="GGM66402.1"/>
    <property type="molecule type" value="Genomic_DNA"/>
</dbReference>
<gene>
    <name evidence="3" type="ORF">GCM10007108_00730</name>
</gene>
<evidence type="ECO:0000313" key="4">
    <source>
        <dbReference type="Proteomes" id="UP000632195"/>
    </source>
</evidence>